<name>W0RCD0_9BACT</name>
<dbReference type="KEGG" id="gba:J421_0914"/>
<reference evidence="3 4" key="1">
    <citation type="journal article" date="2014" name="Genome Announc.">
        <title>Genome Sequence and Methylome of Soil Bacterium Gemmatirosa kalamazoonensis KBS708T, a Member of the Rarely Cultivated Gemmatimonadetes Phylum.</title>
        <authorList>
            <person name="Debruyn J.M."/>
            <person name="Radosevich M."/>
            <person name="Wommack K.E."/>
            <person name="Polson S.W."/>
            <person name="Hauser L.J."/>
            <person name="Fawaz M.N."/>
            <person name="Korlach J."/>
            <person name="Tsai Y.C."/>
        </authorList>
    </citation>
    <scope>NUCLEOTIDE SEQUENCE [LARGE SCALE GENOMIC DNA]</scope>
    <source>
        <strain evidence="3 4">KBS708</strain>
    </source>
</reference>
<dbReference type="GO" id="GO:0046872">
    <property type="term" value="F:metal ion binding"/>
    <property type="evidence" value="ECO:0007669"/>
    <property type="project" value="UniProtKB-KW"/>
</dbReference>
<dbReference type="InterPro" id="IPR039461">
    <property type="entry name" value="Peptidase_M49"/>
</dbReference>
<evidence type="ECO:0000313" key="4">
    <source>
        <dbReference type="Proteomes" id="UP000019151"/>
    </source>
</evidence>
<sequence>MDEGFWMQTYGNRDSLMASLTDPALRRFAEINYGPWDRLHEDAPFVAGVGPKPPGANFYPRDLTKAELEREVAKGGAHADSLRGLYTVVRRGPNGLVAVPYHVAYAAPHTRAAAKLREAAALAENAALKKYLTLRADALETDDYQPSDFAWMAMKDNTLDVVIGPIETYEDALAGYKAADEAYVLVKDQAWSARLARLTSQLPALQRALPVDAKYRAESPGTDSDLNAYDALFYAGQANSGAKTIAINLPNDEEVQLKAGSRRLQLKNAMRAKFDKILVPIVGLTIAADQRKYVNFDAFFENTMFHEVAHGLGIKNTVTGAGTVRQALKETAGGLEEEKADILGLWMAVKLAEQGELQDREVNDNFVTFLAGLFRSVRFGASDAHGRANMATFNFLQEAGAFTRASDGTYRVDFPKMRAGMEALSAKILMLQGNGDYAGVQAFMRDMGVVRPQLKADLAKLGTARIPVDIVFEQGMPVTK</sequence>
<dbReference type="EMBL" id="CP007128">
    <property type="protein sequence ID" value="AHG88451.1"/>
    <property type="molecule type" value="Genomic_DNA"/>
</dbReference>
<evidence type="ECO:0000256" key="1">
    <source>
        <dbReference type="ARBA" id="ARBA00022723"/>
    </source>
</evidence>
<dbReference type="GO" id="GO:0005737">
    <property type="term" value="C:cytoplasm"/>
    <property type="evidence" value="ECO:0007669"/>
    <property type="project" value="TreeGrafter"/>
</dbReference>
<evidence type="ECO:0000256" key="2">
    <source>
        <dbReference type="ARBA" id="ARBA00022801"/>
    </source>
</evidence>
<dbReference type="HOGENOM" id="CLU_020444_0_0_0"/>
<dbReference type="STRING" id="861299.J421_0914"/>
<organism evidence="3 4">
    <name type="scientific">Gemmatirosa kalamazoonensis</name>
    <dbReference type="NCBI Taxonomy" id="861299"/>
    <lineage>
        <taxon>Bacteria</taxon>
        <taxon>Pseudomonadati</taxon>
        <taxon>Gemmatimonadota</taxon>
        <taxon>Gemmatimonadia</taxon>
        <taxon>Gemmatimonadales</taxon>
        <taxon>Gemmatimonadaceae</taxon>
        <taxon>Gemmatirosa</taxon>
    </lineage>
</organism>
<keyword evidence="4" id="KW-1185">Reference proteome</keyword>
<dbReference type="PATRIC" id="fig|861299.3.peg.929"/>
<dbReference type="GO" id="GO:0008239">
    <property type="term" value="F:dipeptidyl-peptidase activity"/>
    <property type="evidence" value="ECO:0007669"/>
    <property type="project" value="TreeGrafter"/>
</dbReference>
<dbReference type="eggNOG" id="COG0457">
    <property type="taxonomic scope" value="Bacteria"/>
</dbReference>
<evidence type="ECO:0000313" key="3">
    <source>
        <dbReference type="EMBL" id="AHG88451.1"/>
    </source>
</evidence>
<evidence type="ECO:0008006" key="5">
    <source>
        <dbReference type="Google" id="ProtNLM"/>
    </source>
</evidence>
<keyword evidence="1" id="KW-0479">Metal-binding</keyword>
<dbReference type="InParanoid" id="W0RCD0"/>
<accession>W0RCD0</accession>
<gene>
    <name evidence="3" type="ORF">J421_0914</name>
</gene>
<dbReference type="AlphaFoldDB" id="W0RCD0"/>
<dbReference type="Pfam" id="PF03571">
    <property type="entry name" value="Peptidase_M49"/>
    <property type="match status" value="1"/>
</dbReference>
<dbReference type="Proteomes" id="UP000019151">
    <property type="component" value="Chromosome"/>
</dbReference>
<dbReference type="Gene3D" id="3.30.540.30">
    <property type="match status" value="1"/>
</dbReference>
<keyword evidence="2" id="KW-0378">Hydrolase</keyword>
<dbReference type="PANTHER" id="PTHR23422:SF9">
    <property type="entry name" value="ZN-DEPENDENT HYDROLASE"/>
    <property type="match status" value="1"/>
</dbReference>
<protein>
    <recommendedName>
        <fullName evidence="5">Zn-dependent hydrolase</fullName>
    </recommendedName>
</protein>
<dbReference type="PANTHER" id="PTHR23422">
    <property type="entry name" value="DIPEPTIDYL PEPTIDASE III-RELATED"/>
    <property type="match status" value="1"/>
</dbReference>
<proteinExistence type="predicted"/>